<accession>A0ACC2X0R2</accession>
<sequence length="261" mass="29411">MESGATPPPLTRPPSPGVADPLRANLLIEYEVHALFAFYFNTLNDVIALLDPILHTPNYCQTACPFLFSSILTVSAKVIRPDLYPACLQICEKMTGQAYRTGNSSIETIQSLALLAFWREANDPTAWAKTGHAIRLGFYLGLHRPGTRPLPADEMEARLILNRERTWLLSDHNLAMQYQLPQMILDEKKGHVRSWIQDHGHLACPQDAILAPALELCQLFKLLDDLVEIRDDDGLRTESLLKMLEIEGSRWAETWLSPNGR</sequence>
<reference evidence="1" key="1">
    <citation type="submission" date="2023-04" db="EMBL/GenBank/DDBJ databases">
        <title>Draft Genome sequencing of Naganishia species isolated from polar environments using Oxford Nanopore Technology.</title>
        <authorList>
            <person name="Leo P."/>
            <person name="Venkateswaran K."/>
        </authorList>
    </citation>
    <scope>NUCLEOTIDE SEQUENCE</scope>
    <source>
        <strain evidence="1">DBVPG 5303</strain>
    </source>
</reference>
<organism evidence="1 2">
    <name type="scientific">Naganishia onofrii</name>
    <dbReference type="NCBI Taxonomy" id="1851511"/>
    <lineage>
        <taxon>Eukaryota</taxon>
        <taxon>Fungi</taxon>
        <taxon>Dikarya</taxon>
        <taxon>Basidiomycota</taxon>
        <taxon>Agaricomycotina</taxon>
        <taxon>Tremellomycetes</taxon>
        <taxon>Filobasidiales</taxon>
        <taxon>Filobasidiaceae</taxon>
        <taxon>Naganishia</taxon>
    </lineage>
</organism>
<evidence type="ECO:0000313" key="2">
    <source>
        <dbReference type="Proteomes" id="UP001234202"/>
    </source>
</evidence>
<gene>
    <name evidence="1" type="ORF">QFC24_006368</name>
</gene>
<comment type="caution">
    <text evidence="1">The sequence shown here is derived from an EMBL/GenBank/DDBJ whole genome shotgun (WGS) entry which is preliminary data.</text>
</comment>
<dbReference type="EMBL" id="JASBWV010000031">
    <property type="protein sequence ID" value="KAJ9117654.1"/>
    <property type="molecule type" value="Genomic_DNA"/>
</dbReference>
<keyword evidence="2" id="KW-1185">Reference proteome</keyword>
<proteinExistence type="predicted"/>
<dbReference type="Proteomes" id="UP001234202">
    <property type="component" value="Unassembled WGS sequence"/>
</dbReference>
<protein>
    <submittedName>
        <fullName evidence="1">Uncharacterized protein</fullName>
    </submittedName>
</protein>
<name>A0ACC2X0R2_9TREE</name>
<evidence type="ECO:0000313" key="1">
    <source>
        <dbReference type="EMBL" id="KAJ9117654.1"/>
    </source>
</evidence>